<accession>A0AAV9HS66</accession>
<dbReference type="EMBL" id="MU864958">
    <property type="protein sequence ID" value="KAK4463571.1"/>
    <property type="molecule type" value="Genomic_DNA"/>
</dbReference>
<evidence type="ECO:0000313" key="3">
    <source>
        <dbReference type="Proteomes" id="UP001321749"/>
    </source>
</evidence>
<evidence type="ECO:0000256" key="1">
    <source>
        <dbReference type="SAM" id="MobiDB-lite"/>
    </source>
</evidence>
<dbReference type="Proteomes" id="UP001321749">
    <property type="component" value="Unassembled WGS sequence"/>
</dbReference>
<name>A0AAV9HS66_9PEZI</name>
<comment type="caution">
    <text evidence="2">The sequence shown here is derived from an EMBL/GenBank/DDBJ whole genome shotgun (WGS) entry which is preliminary data.</text>
</comment>
<evidence type="ECO:0000313" key="2">
    <source>
        <dbReference type="EMBL" id="KAK4463571.1"/>
    </source>
</evidence>
<gene>
    <name evidence="2" type="ORF">QBC42DRAFT_250478</name>
</gene>
<proteinExistence type="predicted"/>
<organism evidence="2 3">
    <name type="scientific">Cladorrhinum samala</name>
    <dbReference type="NCBI Taxonomy" id="585594"/>
    <lineage>
        <taxon>Eukaryota</taxon>
        <taxon>Fungi</taxon>
        <taxon>Dikarya</taxon>
        <taxon>Ascomycota</taxon>
        <taxon>Pezizomycotina</taxon>
        <taxon>Sordariomycetes</taxon>
        <taxon>Sordariomycetidae</taxon>
        <taxon>Sordariales</taxon>
        <taxon>Podosporaceae</taxon>
        <taxon>Cladorrhinum</taxon>
    </lineage>
</organism>
<sequence>MCNQLQTYFYCSCPLRDRSGCPHHLYLRTHNSLIPSVPEPTGFFLRRPYDFQRHTFWEPLSTESFNPCSSAATASNHVDARTQQKETSKHRQCPNTTIVIKKVRGLCGWCQDDHGAGAAAQEAVKTNEGKGGRSEADDEKAE</sequence>
<keyword evidence="3" id="KW-1185">Reference proteome</keyword>
<reference evidence="2" key="1">
    <citation type="journal article" date="2023" name="Mol. Phylogenet. Evol.">
        <title>Genome-scale phylogeny and comparative genomics of the fungal order Sordariales.</title>
        <authorList>
            <person name="Hensen N."/>
            <person name="Bonometti L."/>
            <person name="Westerberg I."/>
            <person name="Brannstrom I.O."/>
            <person name="Guillou S."/>
            <person name="Cros-Aarteil S."/>
            <person name="Calhoun S."/>
            <person name="Haridas S."/>
            <person name="Kuo A."/>
            <person name="Mondo S."/>
            <person name="Pangilinan J."/>
            <person name="Riley R."/>
            <person name="LaButti K."/>
            <person name="Andreopoulos B."/>
            <person name="Lipzen A."/>
            <person name="Chen C."/>
            <person name="Yan M."/>
            <person name="Daum C."/>
            <person name="Ng V."/>
            <person name="Clum A."/>
            <person name="Steindorff A."/>
            <person name="Ohm R.A."/>
            <person name="Martin F."/>
            <person name="Silar P."/>
            <person name="Natvig D.O."/>
            <person name="Lalanne C."/>
            <person name="Gautier V."/>
            <person name="Ament-Velasquez S.L."/>
            <person name="Kruys A."/>
            <person name="Hutchinson M.I."/>
            <person name="Powell A.J."/>
            <person name="Barry K."/>
            <person name="Miller A.N."/>
            <person name="Grigoriev I.V."/>
            <person name="Debuchy R."/>
            <person name="Gladieux P."/>
            <person name="Hiltunen Thoren M."/>
            <person name="Johannesson H."/>
        </authorList>
    </citation>
    <scope>NUCLEOTIDE SEQUENCE</scope>
    <source>
        <strain evidence="2">PSN324</strain>
    </source>
</reference>
<dbReference type="AlphaFoldDB" id="A0AAV9HS66"/>
<feature type="compositionally biased region" description="Basic and acidic residues" evidence="1">
    <location>
        <begin position="125"/>
        <end position="135"/>
    </location>
</feature>
<reference evidence="2" key="2">
    <citation type="submission" date="2023-06" db="EMBL/GenBank/DDBJ databases">
        <authorList>
            <consortium name="Lawrence Berkeley National Laboratory"/>
            <person name="Mondo S.J."/>
            <person name="Hensen N."/>
            <person name="Bonometti L."/>
            <person name="Westerberg I."/>
            <person name="Brannstrom I.O."/>
            <person name="Guillou S."/>
            <person name="Cros-Aarteil S."/>
            <person name="Calhoun S."/>
            <person name="Haridas S."/>
            <person name="Kuo A."/>
            <person name="Pangilinan J."/>
            <person name="Riley R."/>
            <person name="Labutti K."/>
            <person name="Andreopoulos B."/>
            <person name="Lipzen A."/>
            <person name="Chen C."/>
            <person name="Yanf M."/>
            <person name="Daum C."/>
            <person name="Ng V."/>
            <person name="Clum A."/>
            <person name="Steindorff A."/>
            <person name="Ohm R."/>
            <person name="Martin F."/>
            <person name="Silar P."/>
            <person name="Natvig D."/>
            <person name="Lalanne C."/>
            <person name="Gautier V."/>
            <person name="Ament-Velasquez S.L."/>
            <person name="Kruys A."/>
            <person name="Hutchinson M.I."/>
            <person name="Powell A.J."/>
            <person name="Barry K."/>
            <person name="Miller A.N."/>
            <person name="Grigoriev I.V."/>
            <person name="Debuchy R."/>
            <person name="Gladieux P."/>
            <person name="Thoren M.H."/>
            <person name="Johannesson H."/>
        </authorList>
    </citation>
    <scope>NUCLEOTIDE SEQUENCE</scope>
    <source>
        <strain evidence="2">PSN324</strain>
    </source>
</reference>
<feature type="region of interest" description="Disordered" evidence="1">
    <location>
        <begin position="118"/>
        <end position="142"/>
    </location>
</feature>
<protein>
    <recommendedName>
        <fullName evidence="4">SWIM-type domain-containing protein</fullName>
    </recommendedName>
</protein>
<evidence type="ECO:0008006" key="4">
    <source>
        <dbReference type="Google" id="ProtNLM"/>
    </source>
</evidence>